<evidence type="ECO:0000313" key="2">
    <source>
        <dbReference type="Proteomes" id="UP000201263"/>
    </source>
</evidence>
<evidence type="ECO:0000313" key="1">
    <source>
        <dbReference type="EMBL" id="AIK68119.1"/>
    </source>
</evidence>
<dbReference type="RefSeq" id="YP_009097785.1">
    <property type="nucleotide sequence ID" value="NC_025414.1"/>
</dbReference>
<sequence>MTFQSEHDLQLAQMIKEQNVYRDIKLFEANEDTRRVFWVEMYRRAINDSRGHTEAKKRADNALAAYDEQFTSKGV</sequence>
<proteinExistence type="predicted"/>
<gene>
    <name evidence="1" type="ORF">CPTMiller_00183</name>
</gene>
<dbReference type="KEGG" id="vg:22113655"/>
<dbReference type="Proteomes" id="UP000201263">
    <property type="component" value="Segment"/>
</dbReference>
<name>A0A076YMV1_9CAUD</name>
<protein>
    <submittedName>
        <fullName evidence="1">Uncharacterized protein</fullName>
    </submittedName>
</protein>
<dbReference type="EMBL" id="KM236237">
    <property type="protein sequence ID" value="AIK68119.1"/>
    <property type="molecule type" value="Genomic_DNA"/>
</dbReference>
<keyword evidence="2" id="KW-1185">Reference proteome</keyword>
<reference evidence="1 2" key="1">
    <citation type="submission" date="2014-07" db="EMBL/GenBank/DDBJ databases">
        <title>Complete Genome of Citrobacter freundii Myophage Miller.</title>
        <authorList>
            <person name="Hwang K."/>
            <person name="Luna A.J."/>
            <person name="Hernandez A.C."/>
            <person name="Everett G.F.K."/>
        </authorList>
    </citation>
    <scope>NUCLEOTIDE SEQUENCE [LARGE SCALE GENOMIC DNA]</scope>
</reference>
<organism evidence="1 2">
    <name type="scientific">Citrobacter phage Miller</name>
    <dbReference type="NCBI Taxonomy" id="1527524"/>
    <lineage>
        <taxon>Viruses</taxon>
        <taxon>Duplodnaviria</taxon>
        <taxon>Heunggongvirae</taxon>
        <taxon>Uroviricota</taxon>
        <taxon>Caudoviricetes</taxon>
        <taxon>Pantevenvirales</taxon>
        <taxon>Straboviridae</taxon>
        <taxon>Pseudotevenvirus</taxon>
        <taxon>Pseudotevenvirus miller</taxon>
    </lineage>
</organism>
<accession>A0A076YMV1</accession>
<dbReference type="GeneID" id="22113655"/>